<dbReference type="GO" id="GO:0046951">
    <property type="term" value="P:ketone body biosynthetic process"/>
    <property type="evidence" value="ECO:0007669"/>
    <property type="project" value="TreeGrafter"/>
</dbReference>
<keyword evidence="8" id="KW-1185">Reference proteome</keyword>
<evidence type="ECO:0000313" key="8">
    <source>
        <dbReference type="Proteomes" id="UP000007374"/>
    </source>
</evidence>
<dbReference type="RefSeq" id="WP_009756337.1">
    <property type="nucleotide sequence ID" value="NZ_AMSI01000004.1"/>
</dbReference>
<dbReference type="GO" id="GO:0046872">
    <property type="term" value="F:metal ion binding"/>
    <property type="evidence" value="ECO:0007669"/>
    <property type="project" value="UniProtKB-KW"/>
</dbReference>
<evidence type="ECO:0000256" key="3">
    <source>
        <dbReference type="ARBA" id="ARBA00022723"/>
    </source>
</evidence>
<dbReference type="OrthoDB" id="9784013at2"/>
<evidence type="ECO:0000256" key="1">
    <source>
        <dbReference type="ARBA" id="ARBA00009405"/>
    </source>
</evidence>
<gene>
    <name evidence="7" type="ORF">NA8A_07599</name>
</gene>
<dbReference type="Proteomes" id="UP000007374">
    <property type="component" value="Unassembled WGS sequence"/>
</dbReference>
<dbReference type="PANTHER" id="PTHR42738">
    <property type="entry name" value="HYDROXYMETHYLGLUTARYL-COA LYASE"/>
    <property type="match status" value="1"/>
</dbReference>
<name>K2N6T0_9HYPH</name>
<evidence type="ECO:0000259" key="6">
    <source>
        <dbReference type="PROSITE" id="PS50991"/>
    </source>
</evidence>
<dbReference type="SUPFAM" id="SSF51569">
    <property type="entry name" value="Aldolase"/>
    <property type="match status" value="1"/>
</dbReference>
<dbReference type="GO" id="GO:0006552">
    <property type="term" value="P:L-leucine catabolic process"/>
    <property type="evidence" value="ECO:0007669"/>
    <property type="project" value="TreeGrafter"/>
</dbReference>
<feature type="domain" description="Pyruvate carboxyltransferase" evidence="6">
    <location>
        <begin position="5"/>
        <end position="276"/>
    </location>
</feature>
<dbReference type="NCBIfam" id="NF004283">
    <property type="entry name" value="PRK05692.1"/>
    <property type="match status" value="1"/>
</dbReference>
<dbReference type="EMBL" id="AMSI01000004">
    <property type="protein sequence ID" value="EKF43183.1"/>
    <property type="molecule type" value="Genomic_DNA"/>
</dbReference>
<dbReference type="AlphaFoldDB" id="K2N6T0"/>
<evidence type="ECO:0000256" key="5">
    <source>
        <dbReference type="RuleBase" id="RU003523"/>
    </source>
</evidence>
<sequence length="310" mass="32547">MAEKASVREVGLRDGLQLAKDFLDTQIKLEWARAEAAAGVREIEVTSFVPPHVIAQFSDAGTVASTALTIPGLLASALIPNLRGAQTGFDLGVAKLNFVCSASEAHNQANVRRSTDESLADFDRIMDERKARGLDGKTAIAGGIATSFGCTIQGAVPEERVLAIASAYAEAGADEIMVADTVGYANPNQVRRILAAVVREVAPLPVAAHFHDTRGLGLANVVAALDAGVRLFDSSLAGLGGCPFAPGASGNINTEDCVYLLESMGFDTGVDLDALLRLRERLPQWLPQEKLTGAIERAGLPKTFVCAHAA</sequence>
<keyword evidence="2 5" id="KW-0808">Transferase</keyword>
<comment type="similarity">
    <text evidence="5">Belongs to the alpha-IPM synthase/homocitrate synthase family.</text>
</comment>
<dbReference type="PATRIC" id="fig|1231190.3.peg.1593"/>
<dbReference type="GO" id="GO:0046912">
    <property type="term" value="F:acyltransferase activity, acyl groups converted into alkyl on transfer"/>
    <property type="evidence" value="ECO:0007669"/>
    <property type="project" value="InterPro"/>
</dbReference>
<dbReference type="InterPro" id="IPR002034">
    <property type="entry name" value="AIPM/Hcit_synth_CS"/>
</dbReference>
<keyword evidence="3" id="KW-0479">Metal-binding</keyword>
<evidence type="ECO:0000313" key="7">
    <source>
        <dbReference type="EMBL" id="EKF43183.1"/>
    </source>
</evidence>
<dbReference type="InterPro" id="IPR013785">
    <property type="entry name" value="Aldolase_TIM"/>
</dbReference>
<dbReference type="CDD" id="cd07938">
    <property type="entry name" value="DRE_TIM_HMGL"/>
    <property type="match status" value="1"/>
</dbReference>
<dbReference type="Pfam" id="PF00682">
    <property type="entry name" value="HMGL-like"/>
    <property type="match status" value="1"/>
</dbReference>
<dbReference type="GO" id="GO:0004419">
    <property type="term" value="F:hydroxymethylglutaryl-CoA lyase activity"/>
    <property type="evidence" value="ECO:0007669"/>
    <property type="project" value="TreeGrafter"/>
</dbReference>
<evidence type="ECO:0000256" key="4">
    <source>
        <dbReference type="ARBA" id="ARBA00023239"/>
    </source>
</evidence>
<keyword evidence="4 7" id="KW-0456">Lyase</keyword>
<accession>K2N6T0</accession>
<dbReference type="InterPro" id="IPR043594">
    <property type="entry name" value="HMGL"/>
</dbReference>
<dbReference type="PANTHER" id="PTHR42738:SF7">
    <property type="entry name" value="HYDROXYMETHYLGLUTARYL-COA LYASE"/>
    <property type="match status" value="1"/>
</dbReference>
<dbReference type="Gene3D" id="3.20.20.70">
    <property type="entry name" value="Aldolase class I"/>
    <property type="match status" value="1"/>
</dbReference>
<dbReference type="InterPro" id="IPR000891">
    <property type="entry name" value="PYR_CT"/>
</dbReference>
<dbReference type="STRING" id="721133.SAMN05216176_105217"/>
<organism evidence="7 8">
    <name type="scientific">Nitratireductor indicus C115</name>
    <dbReference type="NCBI Taxonomy" id="1231190"/>
    <lineage>
        <taxon>Bacteria</taxon>
        <taxon>Pseudomonadati</taxon>
        <taxon>Pseudomonadota</taxon>
        <taxon>Alphaproteobacteria</taxon>
        <taxon>Hyphomicrobiales</taxon>
        <taxon>Phyllobacteriaceae</taxon>
        <taxon>Nitratireductor</taxon>
    </lineage>
</organism>
<dbReference type="PROSITE" id="PS50991">
    <property type="entry name" value="PYR_CT"/>
    <property type="match status" value="1"/>
</dbReference>
<evidence type="ECO:0000256" key="2">
    <source>
        <dbReference type="ARBA" id="ARBA00022679"/>
    </source>
</evidence>
<dbReference type="PROSITE" id="PS00815">
    <property type="entry name" value="AIPM_HOMOCIT_SYNTH_1"/>
    <property type="match status" value="1"/>
</dbReference>
<reference evidence="7 8" key="1">
    <citation type="journal article" date="2012" name="J. Bacteriol.">
        <title>Genome Sequence of Nitratireductor indicus Type Strain C115.</title>
        <authorList>
            <person name="Lai Q."/>
            <person name="Li G."/>
            <person name="Yu Z."/>
            <person name="Shao Z."/>
        </authorList>
    </citation>
    <scope>NUCLEOTIDE SEQUENCE [LARGE SCALE GENOMIC DNA]</scope>
    <source>
        <strain evidence="7 8">C115</strain>
    </source>
</reference>
<comment type="caution">
    <text evidence="7">The sequence shown here is derived from an EMBL/GenBank/DDBJ whole genome shotgun (WGS) entry which is preliminary data.</text>
</comment>
<proteinExistence type="inferred from homology"/>
<dbReference type="eggNOG" id="COG0119">
    <property type="taxonomic scope" value="Bacteria"/>
</dbReference>
<protein>
    <submittedName>
        <fullName evidence="7">Hydroxymethylglutaryl-CoA lyase</fullName>
    </submittedName>
</protein>
<comment type="similarity">
    <text evidence="1">Belongs to the HMG-CoA lyase family.</text>
</comment>